<feature type="region of interest" description="Disordered" evidence="1">
    <location>
        <begin position="155"/>
        <end position="192"/>
    </location>
</feature>
<accession>A0A8J3P8E8</accession>
<dbReference type="AlphaFoldDB" id="A0A8J3P8E8"/>
<keyword evidence="2" id="KW-1133">Transmembrane helix</keyword>
<keyword evidence="4" id="KW-1185">Reference proteome</keyword>
<dbReference type="Proteomes" id="UP000630887">
    <property type="component" value="Unassembled WGS sequence"/>
</dbReference>
<reference evidence="3 4" key="1">
    <citation type="submission" date="2021-01" db="EMBL/GenBank/DDBJ databases">
        <title>Whole genome shotgun sequence of Catellatospora coxensis NBRC 107359.</title>
        <authorList>
            <person name="Komaki H."/>
            <person name="Tamura T."/>
        </authorList>
    </citation>
    <scope>NUCLEOTIDE SEQUENCE [LARGE SCALE GENOMIC DNA]</scope>
    <source>
        <strain evidence="3 4">NBRC 107359</strain>
    </source>
</reference>
<dbReference type="EMBL" id="BONI01000016">
    <property type="protein sequence ID" value="GIG05621.1"/>
    <property type="molecule type" value="Genomic_DNA"/>
</dbReference>
<sequence length="192" mass="20651">MIRYGARMPTTSAVLRRLEPVHVALAVLWVVGMTVAASARRSDGTAHVVALLVWAAAGLSLLYLATLSASVRVTPTHLQIINPFQQHLIPRQLAAGVEVGASPIPRLLVEGGQAIRLVVLDRNVPPSRNVQAPSRRQAQLIMRMIADVPLKEYTARSTPSAPIPPRTSTPTPTRCGGRWSPSPPSATEITTR</sequence>
<feature type="transmembrane region" description="Helical" evidence="2">
    <location>
        <begin position="21"/>
        <end position="39"/>
    </location>
</feature>
<feature type="transmembrane region" description="Helical" evidence="2">
    <location>
        <begin position="45"/>
        <end position="65"/>
    </location>
</feature>
<comment type="caution">
    <text evidence="3">The sequence shown here is derived from an EMBL/GenBank/DDBJ whole genome shotgun (WGS) entry which is preliminary data.</text>
</comment>
<evidence type="ECO:0000256" key="1">
    <source>
        <dbReference type="SAM" id="MobiDB-lite"/>
    </source>
</evidence>
<protein>
    <submittedName>
        <fullName evidence="3">Uncharacterized protein</fullName>
    </submittedName>
</protein>
<organism evidence="3 4">
    <name type="scientific">Catellatospora coxensis</name>
    <dbReference type="NCBI Taxonomy" id="310354"/>
    <lineage>
        <taxon>Bacteria</taxon>
        <taxon>Bacillati</taxon>
        <taxon>Actinomycetota</taxon>
        <taxon>Actinomycetes</taxon>
        <taxon>Micromonosporales</taxon>
        <taxon>Micromonosporaceae</taxon>
        <taxon>Catellatospora</taxon>
    </lineage>
</organism>
<evidence type="ECO:0000313" key="3">
    <source>
        <dbReference type="EMBL" id="GIG05621.1"/>
    </source>
</evidence>
<evidence type="ECO:0000313" key="4">
    <source>
        <dbReference type="Proteomes" id="UP000630887"/>
    </source>
</evidence>
<keyword evidence="2" id="KW-0812">Transmembrane</keyword>
<proteinExistence type="predicted"/>
<evidence type="ECO:0000256" key="2">
    <source>
        <dbReference type="SAM" id="Phobius"/>
    </source>
</evidence>
<keyword evidence="2" id="KW-0472">Membrane</keyword>
<name>A0A8J3P8E8_9ACTN</name>
<gene>
    <name evidence="3" type="ORF">Cco03nite_23210</name>
</gene>